<dbReference type="Pfam" id="PF13181">
    <property type="entry name" value="TPR_8"/>
    <property type="match status" value="1"/>
</dbReference>
<dbReference type="InterPro" id="IPR044244">
    <property type="entry name" value="TTC27/Emw1"/>
</dbReference>
<dbReference type="PROSITE" id="PS51257">
    <property type="entry name" value="PROKAR_LIPOPROTEIN"/>
    <property type="match status" value="1"/>
</dbReference>
<protein>
    <submittedName>
        <fullName evidence="4">Uncharacterized protein</fullName>
    </submittedName>
</protein>
<keyword evidence="2 3" id="KW-0802">TPR repeat</keyword>
<evidence type="ECO:0000256" key="1">
    <source>
        <dbReference type="ARBA" id="ARBA00022737"/>
    </source>
</evidence>
<name>A0A4P9XQN9_9FUNG</name>
<dbReference type="STRING" id="78915.A0A4P9XQN9"/>
<dbReference type="Proteomes" id="UP000271241">
    <property type="component" value="Unassembled WGS sequence"/>
</dbReference>
<dbReference type="AlphaFoldDB" id="A0A4P9XQN9"/>
<dbReference type="InterPro" id="IPR019734">
    <property type="entry name" value="TPR_rpt"/>
</dbReference>
<dbReference type="OrthoDB" id="1936594at2759"/>
<gene>
    <name evidence="4" type="ORF">THASP1DRAFT_15764</name>
</gene>
<accession>A0A4P9XQN9</accession>
<evidence type="ECO:0000313" key="4">
    <source>
        <dbReference type="EMBL" id="RKP08363.1"/>
    </source>
</evidence>
<dbReference type="PROSITE" id="PS50005">
    <property type="entry name" value="TPR"/>
    <property type="match status" value="1"/>
</dbReference>
<dbReference type="SMART" id="SM00028">
    <property type="entry name" value="TPR"/>
    <property type="match status" value="5"/>
</dbReference>
<dbReference type="EMBL" id="KZ992609">
    <property type="protein sequence ID" value="RKP08363.1"/>
    <property type="molecule type" value="Genomic_DNA"/>
</dbReference>
<feature type="repeat" description="TPR" evidence="3">
    <location>
        <begin position="506"/>
        <end position="539"/>
    </location>
</feature>
<dbReference type="InterPro" id="IPR011990">
    <property type="entry name" value="TPR-like_helical_dom_sf"/>
</dbReference>
<organism evidence="4 5">
    <name type="scientific">Thamnocephalis sphaerospora</name>
    <dbReference type="NCBI Taxonomy" id="78915"/>
    <lineage>
        <taxon>Eukaryota</taxon>
        <taxon>Fungi</taxon>
        <taxon>Fungi incertae sedis</taxon>
        <taxon>Zoopagomycota</taxon>
        <taxon>Zoopagomycotina</taxon>
        <taxon>Zoopagomycetes</taxon>
        <taxon>Zoopagales</taxon>
        <taxon>Sigmoideomycetaceae</taxon>
        <taxon>Thamnocephalis</taxon>
    </lineage>
</organism>
<evidence type="ECO:0000313" key="5">
    <source>
        <dbReference type="Proteomes" id="UP000271241"/>
    </source>
</evidence>
<evidence type="ECO:0000256" key="3">
    <source>
        <dbReference type="PROSITE-ProRule" id="PRU00339"/>
    </source>
</evidence>
<keyword evidence="1" id="KW-0677">Repeat</keyword>
<sequence length="785" mass="88835">MAERVAAFLAKDGSEARAFQLLAIGAACLSAFMQSGWTGPTLTLEPQELLPESARSQAIEASPRLLAQLSVDSEDVYHLTPRPLYIVLARCLLVDAVERLGSLRSVRWWAARCLFMQQQLLDNGAATLHDAILAHMASLEANLLPLRAQDAQATDAETTNLSEEVHSRYWLEQGLVLQWYHEDSQAMGMFKRAQEASGLRWQLTGALGKRTRFQISDKSQLVVLAESANTPAAAATNTQADNEKTKNMPNTLLLNDDTVLEEIKFAPTETKDGELDPNAQQNLRVVDQCILLALCLNVKNTNPDHGLTAEEMYAYVRRVLQHPNNWMVHTMALLLRSRLEGNKSRTVERSVLQLQALVDQIPLDESTAAERLAYVYNILLPSKWAMEKELAERFVSLGVVRSAMEIFERLEMWDDVISCHIMLEENKKAQDVVGRELAKTPNSPKLICILGDLTSDHTQYERAWEVSGKRYARAMRSLAAYHYKREAWRESLDCYLLALAINPLFENTWFMAGCAALHLEDWEAAENAFRRVVAINDENSEAWNNQASVLLKLSRKMEALRALKQAVRYKFDSWRIWTNLLYTAMDLGEYQQAIHAMQRIVELRADKEPTECVDIEVLEMLVTAVTRSAGETEEEQTAAERLAVRLAVLLNECITARITNDPRIWQTCARFYFWRNDYERCLDAHVKAYRALLHRGGYDTDATAFETLADAAIDAADTYRNLGPRMISVSEGEDSAPVERPVAKDWQFQARSLLRSLVGRTRETYAGTPAHDRLVEALNDLKRTE</sequence>
<dbReference type="Pfam" id="PF13432">
    <property type="entry name" value="TPR_16"/>
    <property type="match status" value="1"/>
</dbReference>
<evidence type="ECO:0000256" key="2">
    <source>
        <dbReference type="ARBA" id="ARBA00022803"/>
    </source>
</evidence>
<dbReference type="PANTHER" id="PTHR16193:SF0">
    <property type="entry name" value="TETRATRICOPEPTIDE REPEAT PROTEIN 27"/>
    <property type="match status" value="1"/>
</dbReference>
<dbReference type="SUPFAM" id="SSF48452">
    <property type="entry name" value="TPR-like"/>
    <property type="match status" value="1"/>
</dbReference>
<proteinExistence type="predicted"/>
<reference evidence="5" key="1">
    <citation type="journal article" date="2018" name="Nat. Microbiol.">
        <title>Leveraging single-cell genomics to expand the fungal tree of life.</title>
        <authorList>
            <person name="Ahrendt S.R."/>
            <person name="Quandt C.A."/>
            <person name="Ciobanu D."/>
            <person name="Clum A."/>
            <person name="Salamov A."/>
            <person name="Andreopoulos B."/>
            <person name="Cheng J.F."/>
            <person name="Woyke T."/>
            <person name="Pelin A."/>
            <person name="Henrissat B."/>
            <person name="Reynolds N.K."/>
            <person name="Benny G.L."/>
            <person name="Smith M.E."/>
            <person name="James T.Y."/>
            <person name="Grigoriev I.V."/>
        </authorList>
    </citation>
    <scope>NUCLEOTIDE SEQUENCE [LARGE SCALE GENOMIC DNA]</scope>
    <source>
        <strain evidence="5">RSA 1356</strain>
    </source>
</reference>
<keyword evidence="5" id="KW-1185">Reference proteome</keyword>
<dbReference type="PANTHER" id="PTHR16193">
    <property type="entry name" value="TETRATRICOPEPTIDE REPEAT PROTEIN 27"/>
    <property type="match status" value="1"/>
</dbReference>
<dbReference type="Gene3D" id="1.25.40.10">
    <property type="entry name" value="Tetratricopeptide repeat domain"/>
    <property type="match status" value="1"/>
</dbReference>